<organism evidence="1 2">
    <name type="scientific">Brassica cretica</name>
    <name type="common">Mustard</name>
    <dbReference type="NCBI Taxonomy" id="69181"/>
    <lineage>
        <taxon>Eukaryota</taxon>
        <taxon>Viridiplantae</taxon>
        <taxon>Streptophyta</taxon>
        <taxon>Embryophyta</taxon>
        <taxon>Tracheophyta</taxon>
        <taxon>Spermatophyta</taxon>
        <taxon>Magnoliopsida</taxon>
        <taxon>eudicotyledons</taxon>
        <taxon>Gunneridae</taxon>
        <taxon>Pentapetalae</taxon>
        <taxon>rosids</taxon>
        <taxon>malvids</taxon>
        <taxon>Brassicales</taxon>
        <taxon>Brassicaceae</taxon>
        <taxon>Brassiceae</taxon>
        <taxon>Brassica</taxon>
    </lineage>
</organism>
<name>A0A8S9NVR1_BRACR</name>
<comment type="caution">
    <text evidence="1">The sequence shown here is derived from an EMBL/GenBank/DDBJ whole genome shotgun (WGS) entry which is preliminary data.</text>
</comment>
<sequence>MVSRLSHLQSLPIRGRVKTPCVASWILDRIFGAVYGTRERPSCSIDLRSSYSRSKEKGLDVRVGKRTKGLIRIECDVVRKLDELE</sequence>
<accession>A0A8S9NVR1</accession>
<proteinExistence type="predicted"/>
<dbReference type="Proteomes" id="UP000712600">
    <property type="component" value="Unassembled WGS sequence"/>
</dbReference>
<reference evidence="1" key="1">
    <citation type="submission" date="2019-12" db="EMBL/GenBank/DDBJ databases">
        <title>Genome sequencing and annotation of Brassica cretica.</title>
        <authorList>
            <person name="Studholme D.J."/>
            <person name="Sarris P."/>
        </authorList>
    </citation>
    <scope>NUCLEOTIDE SEQUENCE</scope>
    <source>
        <strain evidence="1">PFS-109/04</strain>
        <tissue evidence="1">Leaf</tissue>
    </source>
</reference>
<evidence type="ECO:0000313" key="1">
    <source>
        <dbReference type="EMBL" id="KAF3507599.1"/>
    </source>
</evidence>
<gene>
    <name evidence="1" type="ORF">F2Q69_00001267</name>
</gene>
<dbReference type="AlphaFoldDB" id="A0A8S9NVR1"/>
<evidence type="ECO:0000313" key="2">
    <source>
        <dbReference type="Proteomes" id="UP000712600"/>
    </source>
</evidence>
<dbReference type="EMBL" id="QGKX02001521">
    <property type="protein sequence ID" value="KAF3507599.1"/>
    <property type="molecule type" value="Genomic_DNA"/>
</dbReference>
<protein>
    <submittedName>
        <fullName evidence="1">Uncharacterized protein</fullName>
    </submittedName>
</protein>